<reference evidence="1" key="1">
    <citation type="journal article" date="2021" name="Genome Biol. Evol.">
        <title>A High-Quality Reference Genome for a Parasitic Bivalve with Doubly Uniparental Inheritance (Bivalvia: Unionida).</title>
        <authorList>
            <person name="Smith C.H."/>
        </authorList>
    </citation>
    <scope>NUCLEOTIDE SEQUENCE</scope>
    <source>
        <strain evidence="1">CHS0354</strain>
    </source>
</reference>
<name>A0AAE0VVT2_9BIVA</name>
<sequence length="111" mass="13159">MTTMLICKQINSDYWLLQIKNHSYHIISYMKVMAKNIMTEQKIFHTFVRCVRDFQPIESCHKIREVNKINQNLLVCARYIYIYKKNTNHMANNNPFKRTGSTKGSRVSGIN</sequence>
<reference evidence="1" key="2">
    <citation type="journal article" date="2021" name="Genome Biol. Evol.">
        <title>Developing a high-quality reference genome for a parasitic bivalve with doubly uniparental inheritance (Bivalvia: Unionida).</title>
        <authorList>
            <person name="Smith C.H."/>
        </authorList>
    </citation>
    <scope>NUCLEOTIDE SEQUENCE</scope>
    <source>
        <strain evidence="1">CHS0354</strain>
        <tissue evidence="1">Mantle</tissue>
    </source>
</reference>
<protein>
    <submittedName>
        <fullName evidence="1">Uncharacterized protein</fullName>
    </submittedName>
</protein>
<comment type="caution">
    <text evidence="1">The sequence shown here is derived from an EMBL/GenBank/DDBJ whole genome shotgun (WGS) entry which is preliminary data.</text>
</comment>
<evidence type="ECO:0000313" key="2">
    <source>
        <dbReference type="Proteomes" id="UP001195483"/>
    </source>
</evidence>
<keyword evidence="2" id="KW-1185">Reference proteome</keyword>
<gene>
    <name evidence="1" type="ORF">CHS0354_026619</name>
</gene>
<dbReference type="Proteomes" id="UP001195483">
    <property type="component" value="Unassembled WGS sequence"/>
</dbReference>
<evidence type="ECO:0000313" key="1">
    <source>
        <dbReference type="EMBL" id="KAK3592498.1"/>
    </source>
</evidence>
<organism evidence="1 2">
    <name type="scientific">Potamilus streckersoni</name>
    <dbReference type="NCBI Taxonomy" id="2493646"/>
    <lineage>
        <taxon>Eukaryota</taxon>
        <taxon>Metazoa</taxon>
        <taxon>Spiralia</taxon>
        <taxon>Lophotrochozoa</taxon>
        <taxon>Mollusca</taxon>
        <taxon>Bivalvia</taxon>
        <taxon>Autobranchia</taxon>
        <taxon>Heteroconchia</taxon>
        <taxon>Palaeoheterodonta</taxon>
        <taxon>Unionida</taxon>
        <taxon>Unionoidea</taxon>
        <taxon>Unionidae</taxon>
        <taxon>Ambleminae</taxon>
        <taxon>Lampsilini</taxon>
        <taxon>Potamilus</taxon>
    </lineage>
</organism>
<dbReference type="AlphaFoldDB" id="A0AAE0VVT2"/>
<accession>A0AAE0VVT2</accession>
<reference evidence="1" key="3">
    <citation type="submission" date="2023-05" db="EMBL/GenBank/DDBJ databases">
        <authorList>
            <person name="Smith C.H."/>
        </authorList>
    </citation>
    <scope>NUCLEOTIDE SEQUENCE</scope>
    <source>
        <strain evidence="1">CHS0354</strain>
        <tissue evidence="1">Mantle</tissue>
    </source>
</reference>
<dbReference type="EMBL" id="JAEAOA010001590">
    <property type="protein sequence ID" value="KAK3592498.1"/>
    <property type="molecule type" value="Genomic_DNA"/>
</dbReference>
<proteinExistence type="predicted"/>